<name>A0AAE3K6U3_9EURY</name>
<dbReference type="Proteomes" id="UP001202674">
    <property type="component" value="Unassembled WGS sequence"/>
</dbReference>
<organism evidence="1 2">
    <name type="scientific">Natranaeroarchaeum aerophilus</name>
    <dbReference type="NCBI Taxonomy" id="2917711"/>
    <lineage>
        <taxon>Archaea</taxon>
        <taxon>Methanobacteriati</taxon>
        <taxon>Methanobacteriota</taxon>
        <taxon>Stenosarchaea group</taxon>
        <taxon>Halobacteria</taxon>
        <taxon>Halobacteriales</taxon>
        <taxon>Natronoarchaeaceae</taxon>
        <taxon>Natranaeroarchaeum</taxon>
    </lineage>
</organism>
<sequence>MVDYNSSTAREYVKENRKELIKLIKHDDAFIRTLGLAVLIEAGDEGDIELAKRELELLQKLDDRYDDLY</sequence>
<accession>A0AAE3K6U3</accession>
<proteinExistence type="predicted"/>
<protein>
    <submittedName>
        <fullName evidence="1">Uncharacterized protein</fullName>
    </submittedName>
</protein>
<gene>
    <name evidence="1" type="ORF">AArcSt11_16700</name>
</gene>
<reference evidence="1 2" key="1">
    <citation type="journal article" date="2022" name="Syst. Appl. Microbiol.">
        <title>Natronocalculus amylovorans gen. nov., sp. nov., and Natranaeroarchaeum aerophilus sp. nov., dominant culturable amylolytic natronoarchaea from hypersaline soda lakes in southwestern Siberia.</title>
        <authorList>
            <person name="Sorokin D.Y."/>
            <person name="Elcheninov A.G."/>
            <person name="Khizhniak T.V."/>
            <person name="Koenen M."/>
            <person name="Bale N.J."/>
            <person name="Damste J.S.S."/>
            <person name="Kublanov I.V."/>
        </authorList>
    </citation>
    <scope>NUCLEOTIDE SEQUENCE [LARGE SCALE GENOMIC DNA]</scope>
    <source>
        <strain evidence="1 2">AArc-St1-1</strain>
    </source>
</reference>
<comment type="caution">
    <text evidence="1">The sequence shown here is derived from an EMBL/GenBank/DDBJ whole genome shotgun (WGS) entry which is preliminary data.</text>
</comment>
<evidence type="ECO:0000313" key="1">
    <source>
        <dbReference type="EMBL" id="MCL9815291.1"/>
    </source>
</evidence>
<evidence type="ECO:0000313" key="2">
    <source>
        <dbReference type="Proteomes" id="UP001202674"/>
    </source>
</evidence>
<dbReference type="AlphaFoldDB" id="A0AAE3K6U3"/>
<dbReference type="RefSeq" id="WP_250598819.1">
    <property type="nucleotide sequence ID" value="NZ_JAKRVY010000021.1"/>
</dbReference>
<keyword evidence="2" id="KW-1185">Reference proteome</keyword>
<dbReference type="EMBL" id="JAKRVY010000021">
    <property type="protein sequence ID" value="MCL9815291.1"/>
    <property type="molecule type" value="Genomic_DNA"/>
</dbReference>